<dbReference type="OrthoDB" id="9825693at2"/>
<name>A0A2M9AS63_9BACT</name>
<accession>A0A2M9AS63</accession>
<protein>
    <submittedName>
        <fullName evidence="3">Uncharacterized protein</fullName>
    </submittedName>
</protein>
<dbReference type="EMBL" id="PGFA01000004">
    <property type="protein sequence ID" value="PJJ48542.1"/>
    <property type="molecule type" value="Genomic_DNA"/>
</dbReference>
<keyword evidence="2" id="KW-0812">Transmembrane</keyword>
<sequence>MPALPPVLLLSALPGLNFDLPTAGALTDYFWFAPFGELFLVCLGITIVLFGAVYTVLKQTTLLATSPGVTTQGTDFAILFVCIVLVFGCWGVIQLGKKEARRTLHDSVVYLLRANGWEQISFKQIRQQFGMSDPTMRTTVSAINLSDTRTDRLLLEMGQDNNDKDLQLIAFDRETLGLRLGDSSLVRDALCADLYRCCARIVQRYRSTSLPLASVYFGTISSVLASDKSPTFLASALSAYPTIFKPQRDKYQNIVSVDIDAKRWDEAIQRAVADKAKSLASPTGIPAGLGSTAAVRSMTEQDTIDCIREMMPPRLNRLRNPAILKELVAYSQQELTRQATTAAAPPVKKQPGTDSIKAPKPNAPAPLTKRTETNKAAQQGGQP</sequence>
<organism evidence="3 4">
    <name type="scientific">Hymenobacter chitinivorans DSM 11115</name>
    <dbReference type="NCBI Taxonomy" id="1121954"/>
    <lineage>
        <taxon>Bacteria</taxon>
        <taxon>Pseudomonadati</taxon>
        <taxon>Bacteroidota</taxon>
        <taxon>Cytophagia</taxon>
        <taxon>Cytophagales</taxon>
        <taxon>Hymenobacteraceae</taxon>
        <taxon>Hymenobacter</taxon>
    </lineage>
</organism>
<gene>
    <name evidence="3" type="ORF">CLV45_4251</name>
</gene>
<evidence type="ECO:0000256" key="2">
    <source>
        <dbReference type="SAM" id="Phobius"/>
    </source>
</evidence>
<dbReference type="Proteomes" id="UP000228535">
    <property type="component" value="Unassembled WGS sequence"/>
</dbReference>
<evidence type="ECO:0000313" key="4">
    <source>
        <dbReference type="Proteomes" id="UP000228535"/>
    </source>
</evidence>
<evidence type="ECO:0000313" key="3">
    <source>
        <dbReference type="EMBL" id="PJJ48542.1"/>
    </source>
</evidence>
<feature type="region of interest" description="Disordered" evidence="1">
    <location>
        <begin position="337"/>
        <end position="383"/>
    </location>
</feature>
<dbReference type="RefSeq" id="WP_157807708.1">
    <property type="nucleotide sequence ID" value="NZ_PGFA01000004.1"/>
</dbReference>
<keyword evidence="4" id="KW-1185">Reference proteome</keyword>
<feature type="compositionally biased region" description="Polar residues" evidence="1">
    <location>
        <begin position="374"/>
        <end position="383"/>
    </location>
</feature>
<evidence type="ECO:0000256" key="1">
    <source>
        <dbReference type="SAM" id="MobiDB-lite"/>
    </source>
</evidence>
<keyword evidence="2" id="KW-1133">Transmembrane helix</keyword>
<dbReference type="AlphaFoldDB" id="A0A2M9AS63"/>
<keyword evidence="2" id="KW-0472">Membrane</keyword>
<proteinExistence type="predicted"/>
<comment type="caution">
    <text evidence="3">The sequence shown here is derived from an EMBL/GenBank/DDBJ whole genome shotgun (WGS) entry which is preliminary data.</text>
</comment>
<reference evidence="3 4" key="1">
    <citation type="submission" date="2017-11" db="EMBL/GenBank/DDBJ databases">
        <title>Genomic Encyclopedia of Archaeal and Bacterial Type Strains, Phase II (KMG-II): From Individual Species to Whole Genera.</title>
        <authorList>
            <person name="Goeker M."/>
        </authorList>
    </citation>
    <scope>NUCLEOTIDE SEQUENCE [LARGE SCALE GENOMIC DNA]</scope>
    <source>
        <strain evidence="3 4">DSM 11115</strain>
    </source>
</reference>
<feature type="transmembrane region" description="Helical" evidence="2">
    <location>
        <begin position="35"/>
        <end position="56"/>
    </location>
</feature>
<feature type="transmembrane region" description="Helical" evidence="2">
    <location>
        <begin position="76"/>
        <end position="93"/>
    </location>
</feature>